<sequence length="432" mass="45171">MDRDDDRSVRVPLGDESVTVDLPDCTVDVARAPGGAPVDPRAAAERALDDPHGPSLGTLVDPDDTVAVVVTDLTRATPDEALLAPLVERLERLGVAREQVSVVVGLGLHRPMTDAELDAMLGAFAPLAENHDPDDTVTAGTVDGVPASRASGDSSGERSESDGVAIELNRTVAAADHVLSTGMVEPHQYAGFSGGAKTVVVGAGGEPLIRHTHGPDMLSKEGVRLGRIADNPFREFVDRAGDVAGVEFCLNVTRGPQGVLGVAAGDPRAVVRELAATARDALAVTVDDGYDAVVAGVGAPKDANLYQATRAATYVVLGAHDPVGDDGLVVVPARLQEGAGEGRGEQRFFDRLSEATDPSSLYDEMRTGYEPGAQRAFVVARTLREHPVYVTNSDHPEVVEQCLMTARESVGDAVDPGSRVLVVPDALNTLLR</sequence>
<organism evidence="4 5">
    <name type="scientific">Halomarina oriensis</name>
    <dbReference type="NCBI Taxonomy" id="671145"/>
    <lineage>
        <taxon>Archaea</taxon>
        <taxon>Methanobacteriati</taxon>
        <taxon>Methanobacteriota</taxon>
        <taxon>Stenosarchaea group</taxon>
        <taxon>Halobacteria</taxon>
        <taxon>Halobacteriales</taxon>
        <taxon>Natronomonadaceae</taxon>
        <taxon>Halomarina</taxon>
    </lineage>
</organism>
<accession>A0A6B0GWC9</accession>
<dbReference type="OrthoDB" id="202618at2157"/>
<feature type="compositionally biased region" description="Basic and acidic residues" evidence="1">
    <location>
        <begin position="42"/>
        <end position="52"/>
    </location>
</feature>
<name>A0A6B0GWC9_9EURY</name>
<evidence type="ECO:0000313" key="4">
    <source>
        <dbReference type="EMBL" id="MWG36883.1"/>
    </source>
</evidence>
<evidence type="ECO:0000256" key="1">
    <source>
        <dbReference type="SAM" id="MobiDB-lite"/>
    </source>
</evidence>
<evidence type="ECO:0000259" key="2">
    <source>
        <dbReference type="Pfam" id="PF09861"/>
    </source>
</evidence>
<dbReference type="GO" id="GO:0050043">
    <property type="term" value="F:lactate racemase activity"/>
    <property type="evidence" value="ECO:0007669"/>
    <property type="project" value="InterPro"/>
</dbReference>
<dbReference type="Pfam" id="PF21113">
    <property type="entry name" value="LarA_C"/>
    <property type="match status" value="1"/>
</dbReference>
<proteinExistence type="predicted"/>
<dbReference type="EMBL" id="WSZK01000043">
    <property type="protein sequence ID" value="MWG36883.1"/>
    <property type="molecule type" value="Genomic_DNA"/>
</dbReference>
<dbReference type="InterPro" id="IPR048520">
    <property type="entry name" value="LarA_C"/>
</dbReference>
<gene>
    <name evidence="4" type="ORF">GQS65_20750</name>
</gene>
<dbReference type="InterPro" id="IPR018657">
    <property type="entry name" value="LarA-like_N"/>
</dbReference>
<protein>
    <submittedName>
        <fullName evidence="4">DUF2088 domain-containing protein</fullName>
    </submittedName>
</protein>
<feature type="domain" description="LarA-like N-terminal" evidence="2">
    <location>
        <begin position="14"/>
        <end position="221"/>
    </location>
</feature>
<feature type="region of interest" description="Disordered" evidence="1">
    <location>
        <begin position="30"/>
        <end position="55"/>
    </location>
</feature>
<evidence type="ECO:0000313" key="5">
    <source>
        <dbReference type="Proteomes" id="UP000451471"/>
    </source>
</evidence>
<feature type="region of interest" description="Disordered" evidence="1">
    <location>
        <begin position="132"/>
        <end position="163"/>
    </location>
</feature>
<dbReference type="Gene3D" id="3.90.226.30">
    <property type="match status" value="1"/>
</dbReference>
<evidence type="ECO:0000259" key="3">
    <source>
        <dbReference type="Pfam" id="PF21113"/>
    </source>
</evidence>
<dbReference type="Pfam" id="PF09861">
    <property type="entry name" value="Lar_N"/>
    <property type="match status" value="1"/>
</dbReference>
<dbReference type="PANTHER" id="PTHR33171">
    <property type="entry name" value="LAR_N DOMAIN-CONTAINING PROTEIN"/>
    <property type="match status" value="1"/>
</dbReference>
<dbReference type="RefSeq" id="WP_158206532.1">
    <property type="nucleotide sequence ID" value="NZ_WSZK01000043.1"/>
</dbReference>
<dbReference type="InterPro" id="IPR048068">
    <property type="entry name" value="LarA-like"/>
</dbReference>
<keyword evidence="5" id="KW-1185">Reference proteome</keyword>
<dbReference type="Gene3D" id="3.40.50.11440">
    <property type="match status" value="1"/>
</dbReference>
<dbReference type="PANTHER" id="PTHR33171:SF17">
    <property type="entry name" value="LARA-LIKE N-TERMINAL DOMAIN-CONTAINING PROTEIN"/>
    <property type="match status" value="1"/>
</dbReference>
<dbReference type="InterPro" id="IPR043166">
    <property type="entry name" value="LarA-like_C"/>
</dbReference>
<dbReference type="AlphaFoldDB" id="A0A6B0GWC9"/>
<comment type="caution">
    <text evidence="4">The sequence shown here is derived from an EMBL/GenBank/DDBJ whole genome shotgun (WGS) entry which is preliminary data.</text>
</comment>
<reference evidence="4 5" key="1">
    <citation type="submission" date="2019-12" db="EMBL/GenBank/DDBJ databases">
        <title>Halocatena pleomorpha gen. nov. sp. nov., an extremely halophilic archaeon of family Halobacteriaceae isolated from saltpan soil.</title>
        <authorList>
            <person name="Pal Y."/>
            <person name="Verma A."/>
            <person name="Krishnamurthi S."/>
            <person name="Kumar P."/>
        </authorList>
    </citation>
    <scope>NUCLEOTIDE SEQUENCE [LARGE SCALE GENOMIC DNA]</scope>
    <source>
        <strain evidence="4 5">JCM 16495</strain>
    </source>
</reference>
<feature type="domain" description="Lactate racemase C-terminal" evidence="3">
    <location>
        <begin position="293"/>
        <end position="416"/>
    </location>
</feature>
<dbReference type="Proteomes" id="UP000451471">
    <property type="component" value="Unassembled WGS sequence"/>
</dbReference>